<protein>
    <submittedName>
        <fullName evidence="1">Thiol-disulfide oxidoreductase</fullName>
    </submittedName>
</protein>
<dbReference type="GeneID" id="48544551"/>
<dbReference type="RefSeq" id="WP_019050787.1">
    <property type="nucleotide sequence ID" value="NZ_CP014338.1"/>
</dbReference>
<dbReference type="eggNOG" id="COG3011">
    <property type="taxonomic scope" value="Bacteria"/>
</dbReference>
<dbReference type="STRING" id="238.BBD35_02220"/>
<dbReference type="AlphaFoldDB" id="A0A1T3F4W5"/>
<dbReference type="InterPro" id="IPR052927">
    <property type="entry name" value="DCC_oxidoreductase"/>
</dbReference>
<accession>A0A1T3F4W5</accession>
<dbReference type="EMBL" id="MPOG01000001">
    <property type="protein sequence ID" value="OOH98045.1"/>
    <property type="molecule type" value="Genomic_DNA"/>
</dbReference>
<dbReference type="Proteomes" id="UP000188947">
    <property type="component" value="Unassembled WGS sequence"/>
</dbReference>
<comment type="caution">
    <text evidence="1">The sequence shown here is derived from an EMBL/GenBank/DDBJ whole genome shotgun (WGS) entry which is preliminary data.</text>
</comment>
<dbReference type="PANTHER" id="PTHR33639">
    <property type="entry name" value="THIOL-DISULFIDE OXIDOREDUCTASE DCC"/>
    <property type="match status" value="1"/>
</dbReference>
<dbReference type="GO" id="GO:0015035">
    <property type="term" value="F:protein-disulfide reductase activity"/>
    <property type="evidence" value="ECO:0007669"/>
    <property type="project" value="InterPro"/>
</dbReference>
<sequence>MSLQSKHIVLYDGDCPMCNYWVSFILKRDSQNKFMFAALQSEFGQDFLKKRNLNHIEFNTIYLFKPQQYYLIKSKAIFKIFALIGGVYRPLSWMKFFPEFISDRVYDLISQNRKKIQVEACPILTLEEREKFITEPFLS</sequence>
<evidence type="ECO:0000313" key="1">
    <source>
        <dbReference type="EMBL" id="OOH98045.1"/>
    </source>
</evidence>
<evidence type="ECO:0000313" key="2">
    <source>
        <dbReference type="Proteomes" id="UP000188947"/>
    </source>
</evidence>
<reference evidence="1 2" key="1">
    <citation type="submission" date="2016-11" db="EMBL/GenBank/DDBJ databases">
        <title>Genome sequence and comparative genomic analysis of clinical strain Elizabethkingia meningoseptica 61421 PRCM.</title>
        <authorList>
            <person name="Wang M."/>
            <person name="Hu S."/>
            <person name="Cao L."/>
            <person name="Jiang T."/>
            <person name="Zhou Y."/>
            <person name="Ming D."/>
        </authorList>
    </citation>
    <scope>NUCLEOTIDE SEQUENCE [LARGE SCALE GENOMIC DNA]</scope>
    <source>
        <strain evidence="1 2">61421 PRCM</strain>
    </source>
</reference>
<dbReference type="InterPro" id="IPR007263">
    <property type="entry name" value="DCC1-like"/>
</dbReference>
<organism evidence="1 2">
    <name type="scientific">Elizabethkingia meningoseptica</name>
    <name type="common">Chryseobacterium meningosepticum</name>
    <dbReference type="NCBI Taxonomy" id="238"/>
    <lineage>
        <taxon>Bacteria</taxon>
        <taxon>Pseudomonadati</taxon>
        <taxon>Bacteroidota</taxon>
        <taxon>Flavobacteriia</taxon>
        <taxon>Flavobacteriales</taxon>
        <taxon>Weeksellaceae</taxon>
        <taxon>Elizabethkingia</taxon>
    </lineage>
</organism>
<dbReference type="Pfam" id="PF04134">
    <property type="entry name" value="DCC1-like"/>
    <property type="match status" value="1"/>
</dbReference>
<keyword evidence="2" id="KW-1185">Reference proteome</keyword>
<proteinExistence type="predicted"/>
<name>A0A1T3F4W5_ELIME</name>
<dbReference type="PANTHER" id="PTHR33639:SF2">
    <property type="entry name" value="DUF393 DOMAIN-CONTAINING PROTEIN"/>
    <property type="match status" value="1"/>
</dbReference>
<dbReference type="OrthoDB" id="9785438at2"/>
<gene>
    <name evidence="1" type="ORF">BMF97_01890</name>
</gene>
<dbReference type="KEGG" id="emg:BBD33_00425"/>